<organism>
    <name type="scientific">Serpula lacrymans var. lacrymans (strain S7.9)</name>
    <name type="common">Dry rot fungus</name>
    <dbReference type="NCBI Taxonomy" id="578457"/>
    <lineage>
        <taxon>Eukaryota</taxon>
        <taxon>Fungi</taxon>
        <taxon>Dikarya</taxon>
        <taxon>Basidiomycota</taxon>
        <taxon>Agaricomycotina</taxon>
        <taxon>Agaricomycetes</taxon>
        <taxon>Agaricomycetidae</taxon>
        <taxon>Boletales</taxon>
        <taxon>Coniophorineae</taxon>
        <taxon>Serpulaceae</taxon>
        <taxon>Serpula</taxon>
    </lineage>
</organism>
<proteinExistence type="predicted"/>
<name>F8PAS4_SERL9</name>
<protein>
    <submittedName>
        <fullName evidence="1">Uncharacterized protein</fullName>
    </submittedName>
</protein>
<accession>F8PAS4</accession>
<dbReference type="RefSeq" id="XP_007323347.1">
    <property type="nucleotide sequence ID" value="XM_007323285.1"/>
</dbReference>
<sequence>MWDMWGRGFVTVLQCDGRVNGGAPSFHSLAFSFAASLRCVMGFVSSFVATTHPPSLPLRHFRSSPVRSLLTPGP</sequence>
<gene>
    <name evidence="1" type="ORF">SERLADRAFT_478401</name>
</gene>
<dbReference type="Proteomes" id="UP000008064">
    <property type="component" value="Unassembled WGS sequence"/>
</dbReference>
<dbReference type="KEGG" id="sla:SERLADRAFT_478401"/>
<dbReference type="AlphaFoldDB" id="F8PAS4"/>
<dbReference type="EMBL" id="GL945442">
    <property type="protein sequence ID" value="EGO19912.1"/>
    <property type="molecule type" value="Genomic_DNA"/>
</dbReference>
<feature type="non-terminal residue" evidence="1">
    <location>
        <position position="74"/>
    </location>
</feature>
<evidence type="ECO:0000313" key="1">
    <source>
        <dbReference type="EMBL" id="EGO19912.1"/>
    </source>
</evidence>
<dbReference type="HOGENOM" id="CLU_2694711_0_0_1"/>
<reference evidence="1" key="1">
    <citation type="submission" date="2011-04" db="EMBL/GenBank/DDBJ databases">
        <title>Evolution of plant cell wall degrading machinery underlies the functional diversity of forest fungi.</title>
        <authorList>
            <consortium name="US DOE Joint Genome Institute (JGI-PGF)"/>
            <person name="Eastwood D.C."/>
            <person name="Floudas D."/>
            <person name="Binder M."/>
            <person name="Majcherczyk A."/>
            <person name="Schneider P."/>
            <person name="Aerts A."/>
            <person name="Asiegbu F.O."/>
            <person name="Baker S.E."/>
            <person name="Barry K."/>
            <person name="Bendiksby M."/>
            <person name="Blumentritt M."/>
            <person name="Coutinho P.M."/>
            <person name="Cullen D."/>
            <person name="Cullen D."/>
            <person name="Gathman A."/>
            <person name="Goodell B."/>
            <person name="Henrissat B."/>
            <person name="Ihrmark K."/>
            <person name="Kauserud H."/>
            <person name="Kohler A."/>
            <person name="LaButti K."/>
            <person name="Lapidus A."/>
            <person name="Lavin J.L."/>
            <person name="Lee Y.-H."/>
            <person name="Lindquist E."/>
            <person name="Lilly W."/>
            <person name="Lucas S."/>
            <person name="Morin E."/>
            <person name="Murat C."/>
            <person name="Oguiza J.A."/>
            <person name="Park J."/>
            <person name="Pisabarro A.G."/>
            <person name="Riley R."/>
            <person name="Rosling A."/>
            <person name="Salamov A."/>
            <person name="Schmidt O."/>
            <person name="Schmutz J."/>
            <person name="Skrede I."/>
            <person name="Stenlid J."/>
            <person name="Wiebenga A."/>
            <person name="Xie X."/>
            <person name="Kues U."/>
            <person name="Hibbett D.S."/>
            <person name="Hoffmeister D."/>
            <person name="Hogberg N."/>
            <person name="Martin F."/>
            <person name="Grigoriev I.V."/>
            <person name="Watkinson S.C."/>
        </authorList>
    </citation>
    <scope>NUCLEOTIDE SEQUENCE</scope>
    <source>
        <strain evidence="1">S7.9</strain>
    </source>
</reference>
<dbReference type="GeneID" id="18821161"/>